<keyword evidence="7" id="KW-0997">Cell inner membrane</keyword>
<dbReference type="InterPro" id="IPR011066">
    <property type="entry name" value="MscS_channel_C_sf"/>
</dbReference>
<dbReference type="EMBL" id="JARXRO010000014">
    <property type="protein sequence ID" value="MDH5833568.1"/>
    <property type="molecule type" value="Genomic_DNA"/>
</dbReference>
<keyword evidence="7" id="KW-0813">Transport</keyword>
<evidence type="ECO:0000256" key="1">
    <source>
        <dbReference type="ARBA" id="ARBA00004651"/>
    </source>
</evidence>
<comment type="caution">
    <text evidence="7">Lacks conserved residue(s) required for the propagation of feature annotation.</text>
</comment>
<evidence type="ECO:0000256" key="6">
    <source>
        <dbReference type="ARBA" id="ARBA00023136"/>
    </source>
</evidence>
<sequence length="485" mass="52918">MRADAAEANIQRVVDRAGRHRVTFRDNEQGTLVLLGNELVTLVTPDDLDILHGQTMAQARADIAQRLGTAVDASRQDRLPGNLVRGALWALGASLVMALSLALVLWFGARLRQRLRDRIARQTSRADSGALHHVMLTLRVIGDWLVRLLVVVAVLVVIEEWLRFVLGRFAFTRPWADAMTAWILGRLGEFGHAIAAAMPELVTAIVIFLIARLVARTVSVTFRGVQQGRFQLFGIDRELAEPTRKLAVAVVWLFAIAMAYPYLPGADTDAFKGLSVLVGLMVSLGASGIVGQAAGGFTIVYSRIMSVGDYVRSGEVEGTVQQLGLFATRLRTLTGVEVSIPNTVVLGSQLQNFSRNPDGPGVWLETGVTIGYDVPWRQVQRMLLDAAGNTDGIHPDPPPFVLQTALSDFYVEYLLRARIDDVLRRPLVLTQLHANIQDAFNGEGVQIMSPHYEADPQAPKLVPPQYREGMPPPGESPLVPSAAPG</sequence>
<feature type="domain" description="Mechanosensitive ion channel MscS" evidence="9">
    <location>
        <begin position="289"/>
        <end position="355"/>
    </location>
</feature>
<evidence type="ECO:0000313" key="12">
    <source>
        <dbReference type="Proteomes" id="UP001156873"/>
    </source>
</evidence>
<keyword evidence="5 7" id="KW-1133">Transmembrane helix</keyword>
<dbReference type="Pfam" id="PF21082">
    <property type="entry name" value="MS_channel_3rd"/>
    <property type="match status" value="1"/>
</dbReference>
<organism evidence="11 12">
    <name type="scientific">Luteimonas kalidii</name>
    <dbReference type="NCBI Taxonomy" id="3042025"/>
    <lineage>
        <taxon>Bacteria</taxon>
        <taxon>Pseudomonadati</taxon>
        <taxon>Pseudomonadota</taxon>
        <taxon>Gammaproteobacteria</taxon>
        <taxon>Lysobacterales</taxon>
        <taxon>Lysobacteraceae</taxon>
        <taxon>Luteimonas</taxon>
    </lineage>
</organism>
<keyword evidence="6 7" id="KW-0472">Membrane</keyword>
<dbReference type="Gene3D" id="3.30.70.100">
    <property type="match status" value="1"/>
</dbReference>
<protein>
    <recommendedName>
        <fullName evidence="7">Small-conductance mechanosensitive channel</fullName>
    </recommendedName>
</protein>
<reference evidence="11 12" key="1">
    <citation type="submission" date="2023-04" db="EMBL/GenBank/DDBJ databases">
        <title>Luteimonas sp. M1R5S59.</title>
        <authorList>
            <person name="Sun J.-Q."/>
        </authorList>
    </citation>
    <scope>NUCLEOTIDE SEQUENCE [LARGE SCALE GENOMIC DNA]</scope>
    <source>
        <strain evidence="11 12">M1R5S59</strain>
    </source>
</reference>
<keyword evidence="3" id="KW-1003">Cell membrane</keyword>
<accession>A0ABT6JSA0</accession>
<feature type="transmembrane region" description="Helical" evidence="7">
    <location>
        <begin position="190"/>
        <end position="214"/>
    </location>
</feature>
<evidence type="ECO:0000256" key="5">
    <source>
        <dbReference type="ARBA" id="ARBA00022989"/>
    </source>
</evidence>
<evidence type="ECO:0000256" key="2">
    <source>
        <dbReference type="ARBA" id="ARBA00008017"/>
    </source>
</evidence>
<dbReference type="SUPFAM" id="SSF82689">
    <property type="entry name" value="Mechanosensitive channel protein MscS (YggB), C-terminal domain"/>
    <property type="match status" value="1"/>
</dbReference>
<dbReference type="PROSITE" id="PS01246">
    <property type="entry name" value="UPF0003"/>
    <property type="match status" value="1"/>
</dbReference>
<dbReference type="InterPro" id="IPR023408">
    <property type="entry name" value="MscS_beta-dom_sf"/>
</dbReference>
<dbReference type="Pfam" id="PF00924">
    <property type="entry name" value="MS_channel_2nd"/>
    <property type="match status" value="1"/>
</dbReference>
<feature type="transmembrane region" description="Helical" evidence="7">
    <location>
        <begin position="275"/>
        <end position="302"/>
    </location>
</feature>
<comment type="subunit">
    <text evidence="7">Homoheptamer.</text>
</comment>
<evidence type="ECO:0000256" key="3">
    <source>
        <dbReference type="ARBA" id="ARBA00022475"/>
    </source>
</evidence>
<dbReference type="InterPro" id="IPR045275">
    <property type="entry name" value="MscS_archaea/bacteria_type"/>
</dbReference>
<gene>
    <name evidence="11" type="ORF">QFW81_06470</name>
</gene>
<dbReference type="InterPro" id="IPR006685">
    <property type="entry name" value="MscS_channel_2nd"/>
</dbReference>
<dbReference type="Gene3D" id="2.30.30.60">
    <property type="match status" value="1"/>
</dbReference>
<evidence type="ECO:0000313" key="11">
    <source>
        <dbReference type="EMBL" id="MDH5833568.1"/>
    </source>
</evidence>
<dbReference type="PANTHER" id="PTHR30221:SF18">
    <property type="entry name" value="SLL0590 PROTEIN"/>
    <property type="match status" value="1"/>
</dbReference>
<feature type="transmembrane region" description="Helical" evidence="7">
    <location>
        <begin position="246"/>
        <end position="263"/>
    </location>
</feature>
<evidence type="ECO:0000256" key="4">
    <source>
        <dbReference type="ARBA" id="ARBA00022692"/>
    </source>
</evidence>
<evidence type="ECO:0000259" key="10">
    <source>
        <dbReference type="Pfam" id="PF21082"/>
    </source>
</evidence>
<feature type="domain" description="Mechanosensitive ion channel MscS C-terminal" evidence="10">
    <location>
        <begin position="367"/>
        <end position="447"/>
    </location>
</feature>
<keyword evidence="7" id="KW-0406">Ion transport</keyword>
<name>A0ABT6JSA0_9GAMM</name>
<comment type="caution">
    <text evidence="11">The sequence shown here is derived from an EMBL/GenBank/DDBJ whole genome shotgun (WGS) entry which is preliminary data.</text>
</comment>
<dbReference type="InterPro" id="IPR006686">
    <property type="entry name" value="MscS_channel_CS"/>
</dbReference>
<comment type="function">
    <text evidence="7">Mechanosensitive channel that participates in the regulation of osmotic pressure changes within the cell, opening in response to stretch forces in the membrane lipid bilayer, without the need for other proteins. Contributes to normal resistance to hypoosmotic shock. Forms an ion channel of 1.0 nanosiemens conductance with a slight preference for anions.</text>
</comment>
<comment type="similarity">
    <text evidence="2 7">Belongs to the MscS (TC 1.A.23) family.</text>
</comment>
<feature type="transmembrane region" description="Helical" evidence="7">
    <location>
        <begin position="87"/>
        <end position="109"/>
    </location>
</feature>
<feature type="transmembrane region" description="Helical" evidence="7">
    <location>
        <begin position="144"/>
        <end position="170"/>
    </location>
</feature>
<dbReference type="SUPFAM" id="SSF50182">
    <property type="entry name" value="Sm-like ribonucleoproteins"/>
    <property type="match status" value="1"/>
</dbReference>
<feature type="region of interest" description="Disordered" evidence="8">
    <location>
        <begin position="454"/>
        <end position="485"/>
    </location>
</feature>
<proteinExistence type="inferred from homology"/>
<dbReference type="InterPro" id="IPR049278">
    <property type="entry name" value="MS_channel_C"/>
</dbReference>
<evidence type="ECO:0000256" key="7">
    <source>
        <dbReference type="RuleBase" id="RU369025"/>
    </source>
</evidence>
<dbReference type="Proteomes" id="UP001156873">
    <property type="component" value="Unassembled WGS sequence"/>
</dbReference>
<dbReference type="InterPro" id="IPR010920">
    <property type="entry name" value="LSM_dom_sf"/>
</dbReference>
<keyword evidence="12" id="KW-1185">Reference proteome</keyword>
<dbReference type="PANTHER" id="PTHR30221">
    <property type="entry name" value="SMALL-CONDUCTANCE MECHANOSENSITIVE CHANNEL"/>
    <property type="match status" value="1"/>
</dbReference>
<dbReference type="Gene3D" id="1.10.287.1260">
    <property type="match status" value="1"/>
</dbReference>
<evidence type="ECO:0000259" key="9">
    <source>
        <dbReference type="Pfam" id="PF00924"/>
    </source>
</evidence>
<keyword evidence="4 7" id="KW-0812">Transmembrane</keyword>
<keyword evidence="7" id="KW-0407">Ion channel</keyword>
<evidence type="ECO:0000256" key="8">
    <source>
        <dbReference type="SAM" id="MobiDB-lite"/>
    </source>
</evidence>
<comment type="subcellular location">
    <subcellularLocation>
        <location evidence="7">Cell inner membrane</location>
        <topology evidence="7">Multi-pass membrane protein</topology>
    </subcellularLocation>
    <subcellularLocation>
        <location evidence="1">Cell membrane</location>
        <topology evidence="1">Multi-pass membrane protein</topology>
    </subcellularLocation>
</comment>
<dbReference type="RefSeq" id="WP_280577845.1">
    <property type="nucleotide sequence ID" value="NZ_JARXRO010000014.1"/>
</dbReference>